<name>A0AAU9R8I8_THLAR</name>
<dbReference type="Proteomes" id="UP000836841">
    <property type="component" value="Chromosome 1"/>
</dbReference>
<organism evidence="1 2">
    <name type="scientific">Thlaspi arvense</name>
    <name type="common">Field penny-cress</name>
    <dbReference type="NCBI Taxonomy" id="13288"/>
    <lineage>
        <taxon>Eukaryota</taxon>
        <taxon>Viridiplantae</taxon>
        <taxon>Streptophyta</taxon>
        <taxon>Embryophyta</taxon>
        <taxon>Tracheophyta</taxon>
        <taxon>Spermatophyta</taxon>
        <taxon>Magnoliopsida</taxon>
        <taxon>eudicotyledons</taxon>
        <taxon>Gunneridae</taxon>
        <taxon>Pentapetalae</taxon>
        <taxon>rosids</taxon>
        <taxon>malvids</taxon>
        <taxon>Brassicales</taxon>
        <taxon>Brassicaceae</taxon>
        <taxon>Thlaspideae</taxon>
        <taxon>Thlaspi</taxon>
    </lineage>
</organism>
<proteinExistence type="predicted"/>
<sequence length="93" mass="10758">MLGIILPFSPRAFVIFSFGPFSFEPELIHKNRLTTVPMAPTAALLWENVRPEQFSWFSKNTEPVVLGISSFFNEEMCQQIDIQSHTYDQFSTR</sequence>
<keyword evidence="2" id="KW-1185">Reference proteome</keyword>
<evidence type="ECO:0000313" key="1">
    <source>
        <dbReference type="EMBL" id="CAH2035909.1"/>
    </source>
</evidence>
<protein>
    <submittedName>
        <fullName evidence="1">Uncharacterized protein</fullName>
    </submittedName>
</protein>
<gene>
    <name evidence="1" type="ORF">TAV2_LOCUS2089</name>
</gene>
<accession>A0AAU9R8I8</accession>
<dbReference type="AlphaFoldDB" id="A0AAU9R8I8"/>
<dbReference type="EMBL" id="OU466857">
    <property type="protein sequence ID" value="CAH2035909.1"/>
    <property type="molecule type" value="Genomic_DNA"/>
</dbReference>
<evidence type="ECO:0000313" key="2">
    <source>
        <dbReference type="Proteomes" id="UP000836841"/>
    </source>
</evidence>
<reference evidence="1 2" key="1">
    <citation type="submission" date="2022-03" db="EMBL/GenBank/DDBJ databases">
        <authorList>
            <person name="Nunn A."/>
            <person name="Chopra R."/>
            <person name="Nunn A."/>
            <person name="Contreras Garrido A."/>
        </authorList>
    </citation>
    <scope>NUCLEOTIDE SEQUENCE [LARGE SCALE GENOMIC DNA]</scope>
</reference>